<dbReference type="AlphaFoldDB" id="A0A0D1A2A0"/>
<keyword evidence="1" id="KW-0175">Coiled coil</keyword>
<name>A0A0D1A2A0_CLOBO</name>
<evidence type="ECO:0000313" key="2">
    <source>
        <dbReference type="EMBL" id="KIS24943.1"/>
    </source>
</evidence>
<dbReference type="RefSeq" id="WP_043032376.1">
    <property type="nucleotide sequence ID" value="NZ_JXSU01000007.1"/>
</dbReference>
<protein>
    <submittedName>
        <fullName evidence="2">Uncharacterized protein</fullName>
    </submittedName>
</protein>
<dbReference type="PATRIC" id="fig|1379739.3.peg.762"/>
<evidence type="ECO:0000313" key="3">
    <source>
        <dbReference type="Proteomes" id="UP000032250"/>
    </source>
</evidence>
<proteinExistence type="predicted"/>
<comment type="caution">
    <text evidence="2">The sequence shown here is derived from an EMBL/GenBank/DDBJ whole genome shotgun (WGS) entry which is preliminary data.</text>
</comment>
<feature type="coiled-coil region" evidence="1">
    <location>
        <begin position="5"/>
        <end position="32"/>
    </location>
</feature>
<dbReference type="Proteomes" id="UP000032250">
    <property type="component" value="Unassembled WGS sequence"/>
</dbReference>
<organism evidence="2 3">
    <name type="scientific">Clostridium botulinum B2 450</name>
    <dbReference type="NCBI Taxonomy" id="1379739"/>
    <lineage>
        <taxon>Bacteria</taxon>
        <taxon>Bacillati</taxon>
        <taxon>Bacillota</taxon>
        <taxon>Clostridia</taxon>
        <taxon>Eubacteriales</taxon>
        <taxon>Clostridiaceae</taxon>
        <taxon>Clostridium</taxon>
    </lineage>
</organism>
<dbReference type="EMBL" id="JXSU01000007">
    <property type="protein sequence ID" value="KIS24943.1"/>
    <property type="molecule type" value="Genomic_DNA"/>
</dbReference>
<dbReference type="HOGENOM" id="CLU_2698031_0_0_9"/>
<accession>A0A0D1A2A0</accession>
<sequence>MNSSHNSSNDQDKEVLEKLEELENKYDKDSDKKGVIKKLIDNLKALEVSAPETDIKKIKKDLIPAIIEVLSWL</sequence>
<reference evidence="2 3" key="1">
    <citation type="submission" date="2014-06" db="EMBL/GenBank/DDBJ databases">
        <title>Genome characterization of distinct group I Clostridium botulinum lineages.</title>
        <authorList>
            <person name="Giordani F."/>
            <person name="Anselmo A."/>
            <person name="Fillo S."/>
            <person name="Palozzi A.M."/>
            <person name="Fortunato A."/>
            <person name="Gentile B."/>
            <person name="Ciammaruconi A."/>
            <person name="Anniballi F."/>
            <person name="De Medici D."/>
            <person name="Lista F."/>
        </authorList>
    </citation>
    <scope>NUCLEOTIDE SEQUENCE [LARGE SCALE GENOMIC DNA]</scope>
    <source>
        <strain evidence="2 3">B2 450</strain>
    </source>
</reference>
<gene>
    <name evidence="2" type="ORF">N495_02285</name>
</gene>
<evidence type="ECO:0000256" key="1">
    <source>
        <dbReference type="SAM" id="Coils"/>
    </source>
</evidence>